<gene>
    <name evidence="3" type="ORF">MYCGRDRAFT_96092</name>
</gene>
<dbReference type="VEuPathDB" id="FungiDB:ZTRI_10.119"/>
<feature type="domain" description="JmjC" evidence="2">
    <location>
        <begin position="463"/>
        <end position="603"/>
    </location>
</feature>
<dbReference type="RefSeq" id="XP_003848792.1">
    <property type="nucleotide sequence ID" value="XM_003848744.1"/>
</dbReference>
<dbReference type="EMBL" id="CM001205">
    <property type="protein sequence ID" value="EGP83768.1"/>
    <property type="molecule type" value="Genomic_DNA"/>
</dbReference>
<dbReference type="OrthoDB" id="3860121at2759"/>
<feature type="compositionally biased region" description="Polar residues" evidence="1">
    <location>
        <begin position="676"/>
        <end position="685"/>
    </location>
</feature>
<feature type="region of interest" description="Disordered" evidence="1">
    <location>
        <begin position="671"/>
        <end position="726"/>
    </location>
</feature>
<dbReference type="PROSITE" id="PS51184">
    <property type="entry name" value="JMJC"/>
    <property type="match status" value="1"/>
</dbReference>
<dbReference type="Proteomes" id="UP000008062">
    <property type="component" value="Chromosome 10"/>
</dbReference>
<reference evidence="3 4" key="1">
    <citation type="journal article" date="2011" name="PLoS Genet.">
        <title>Finished genome of the fungal wheat pathogen Mycosphaerella graminicola reveals dispensome structure, chromosome plasticity, and stealth pathogenesis.</title>
        <authorList>
            <person name="Goodwin S.B."/>
            <person name="Ben M'barek S."/>
            <person name="Dhillon B."/>
            <person name="Wittenberg A.H.J."/>
            <person name="Crane C.F."/>
            <person name="Hane J.K."/>
            <person name="Foster A.J."/>
            <person name="Van der Lee T.A.J."/>
            <person name="Grimwood J."/>
            <person name="Aerts A."/>
            <person name="Antoniw J."/>
            <person name="Bailey A."/>
            <person name="Bluhm B."/>
            <person name="Bowler J."/>
            <person name="Bristow J."/>
            <person name="van der Burgt A."/>
            <person name="Canto-Canche B."/>
            <person name="Churchill A.C.L."/>
            <person name="Conde-Ferraez L."/>
            <person name="Cools H.J."/>
            <person name="Coutinho P.M."/>
            <person name="Csukai M."/>
            <person name="Dehal P."/>
            <person name="De Wit P."/>
            <person name="Donzelli B."/>
            <person name="van de Geest H.C."/>
            <person name="van Ham R.C.H.J."/>
            <person name="Hammond-Kosack K.E."/>
            <person name="Henrissat B."/>
            <person name="Kilian A."/>
            <person name="Kobayashi A.K."/>
            <person name="Koopmann E."/>
            <person name="Kourmpetis Y."/>
            <person name="Kuzniar A."/>
            <person name="Lindquist E."/>
            <person name="Lombard V."/>
            <person name="Maliepaard C."/>
            <person name="Martins N."/>
            <person name="Mehrabi R."/>
            <person name="Nap J.P.H."/>
            <person name="Ponomarenko A."/>
            <person name="Rudd J.J."/>
            <person name="Salamov A."/>
            <person name="Schmutz J."/>
            <person name="Schouten H.J."/>
            <person name="Shapiro H."/>
            <person name="Stergiopoulos I."/>
            <person name="Torriani S.F.F."/>
            <person name="Tu H."/>
            <person name="de Vries R.P."/>
            <person name="Waalwijk C."/>
            <person name="Ware S.B."/>
            <person name="Wiebenga A."/>
            <person name="Zwiers L.-H."/>
            <person name="Oliver R.P."/>
            <person name="Grigoriev I.V."/>
            <person name="Kema G.H.J."/>
        </authorList>
    </citation>
    <scope>NUCLEOTIDE SEQUENCE [LARGE SCALE GENOMIC DNA]</scope>
    <source>
        <strain evidence="4">CBS 115943 / IPO323</strain>
    </source>
</reference>
<dbReference type="eggNOG" id="ENOG502SJ66">
    <property type="taxonomic scope" value="Eukaryota"/>
</dbReference>
<dbReference type="SUPFAM" id="SSF51197">
    <property type="entry name" value="Clavaminate synthase-like"/>
    <property type="match status" value="1"/>
</dbReference>
<proteinExistence type="predicted"/>
<dbReference type="InParanoid" id="F9XL98"/>
<feature type="compositionally biased region" description="Acidic residues" evidence="1">
    <location>
        <begin position="686"/>
        <end position="696"/>
    </location>
</feature>
<dbReference type="HOGENOM" id="CLU_381396_0_0_1"/>
<organism evidence="3 4">
    <name type="scientific">Zymoseptoria tritici (strain CBS 115943 / IPO323)</name>
    <name type="common">Speckled leaf blotch fungus</name>
    <name type="synonym">Septoria tritici</name>
    <dbReference type="NCBI Taxonomy" id="336722"/>
    <lineage>
        <taxon>Eukaryota</taxon>
        <taxon>Fungi</taxon>
        <taxon>Dikarya</taxon>
        <taxon>Ascomycota</taxon>
        <taxon>Pezizomycotina</taxon>
        <taxon>Dothideomycetes</taxon>
        <taxon>Dothideomycetidae</taxon>
        <taxon>Mycosphaerellales</taxon>
        <taxon>Mycosphaerellaceae</taxon>
        <taxon>Zymoseptoria</taxon>
    </lineage>
</organism>
<accession>F9XL98</accession>
<evidence type="ECO:0000256" key="1">
    <source>
        <dbReference type="SAM" id="MobiDB-lite"/>
    </source>
</evidence>
<dbReference type="GeneID" id="13396625"/>
<evidence type="ECO:0000313" key="3">
    <source>
        <dbReference type="EMBL" id="EGP83768.1"/>
    </source>
</evidence>
<evidence type="ECO:0000313" key="4">
    <source>
        <dbReference type="Proteomes" id="UP000008062"/>
    </source>
</evidence>
<keyword evidence="4" id="KW-1185">Reference proteome</keyword>
<dbReference type="AlphaFoldDB" id="F9XL98"/>
<sequence length="726" mass="76576">MVQTRSKTAAALALANNNANNAPNAAANTLPVNGIAAAPINAAPINAATVNAAPANAAPVNVAPVNVAPVNAAPVNPAPLNVAPVNAAPVNAAPVNAAPVNAAPVNAAPANAAPPIAAPANTAATNTAATNTAATNAAATNAAAANAAAANATIVLNAASAPAPLPATAVQKRPSDSAGSDISPKRTRHDPPEGSDEEVDQLDNEQIAPARRKRPADDGDDDDVNASAPRRATQQDRIPIPPIKLAPRQSKRPKLATAADESYVSNSIAQFTKLKPAKSSLRKRHTSTILKILPKMSLPSEDQIQMSIGGPGGDERDEIAAYSLNASEAKALLSSNRPITVPVFVSGGARTVFNGLPDSRRPIEQALSDWFINPRERFAYPNTKKKISNYIEGQVTAEELRQHCFDPENNTLLYPWNLPDIINPLGSRAVPEFLLSDQCRFLDDLMRMIIVPYEEDVCLPGCPSSGQLCKEHTITLSELTLLNLMYEHWKGTLMIADPGAITLSHFDKWSLGTWISCYEGEIGLCWLDRPSDNERMACVNDETKIPTSPLLKVLRAGDAVYMPPGTVHIVWRLSEGGQTLGMAGHVLRRDHVDSWLEMLQREMANKMQRNDAEAYGTVVPPLVRAVKSLIESLRDKADIERLGGARKLASAMETIKALEAQIVALAASQPGAKAQDGTNDAGNSESDADAAGEQDTDNLGLTDTVSGAEGTQSQAGSQPVTGEATL</sequence>
<feature type="compositionally biased region" description="Polar residues" evidence="1">
    <location>
        <begin position="697"/>
        <end position="720"/>
    </location>
</feature>
<protein>
    <recommendedName>
        <fullName evidence="2">JmjC domain-containing protein</fullName>
    </recommendedName>
</protein>
<dbReference type="InterPro" id="IPR003347">
    <property type="entry name" value="JmjC_dom"/>
</dbReference>
<dbReference type="STRING" id="336722.F9XL98"/>
<feature type="compositionally biased region" description="Acidic residues" evidence="1">
    <location>
        <begin position="193"/>
        <end position="203"/>
    </location>
</feature>
<dbReference type="OMA" id="ANPWFAP"/>
<feature type="region of interest" description="Disordered" evidence="1">
    <location>
        <begin position="166"/>
        <end position="260"/>
    </location>
</feature>
<evidence type="ECO:0000259" key="2">
    <source>
        <dbReference type="PROSITE" id="PS51184"/>
    </source>
</evidence>
<name>F9XL98_ZYMTI</name>
<dbReference type="KEGG" id="ztr:MYCGRDRAFT_96092"/>